<evidence type="ECO:0000313" key="2">
    <source>
        <dbReference type="EMBL" id="KKS82400.1"/>
    </source>
</evidence>
<dbReference type="AlphaFoldDB" id="A0A0G1C9R4"/>
<sequence length="224" mass="25956">MDKKDLTGIFKFLSKAYNANWTLRWSHTPYMSKALASGKTESILGHKWAMMELWYQLRRVCPNLNAAIDSKKFYEIVLNHDLGETFLGDISAIRQLNGEGLDKHIAEHQELEKMSTDLPKYSARDMLDSFDEFEKEINSIDDLEILLAKFIDILQGDHFALTFGNDLSKHADIIRRIVNEKFTACVKRFVEVLEKMGRSEACKELLEIERFHINQIREAGIDIK</sequence>
<dbReference type="Pfam" id="PF13023">
    <property type="entry name" value="HD_3"/>
    <property type="match status" value="1"/>
</dbReference>
<organism evidence="2 3">
    <name type="scientific">Candidatus Wolfebacteria bacterium GW2011_GWC1_43_10</name>
    <dbReference type="NCBI Taxonomy" id="1619011"/>
    <lineage>
        <taxon>Bacteria</taxon>
        <taxon>Candidatus Wolfeibacteriota</taxon>
    </lineage>
</organism>
<name>A0A0G1C9R4_9BACT</name>
<dbReference type="InterPro" id="IPR006674">
    <property type="entry name" value="HD_domain"/>
</dbReference>
<gene>
    <name evidence="2" type="ORF">UV58_C0010G0020</name>
</gene>
<evidence type="ECO:0000259" key="1">
    <source>
        <dbReference type="Pfam" id="PF13023"/>
    </source>
</evidence>
<accession>A0A0G1C9R4</accession>
<evidence type="ECO:0000313" key="3">
    <source>
        <dbReference type="Proteomes" id="UP000034810"/>
    </source>
</evidence>
<proteinExistence type="predicted"/>
<reference evidence="2 3" key="1">
    <citation type="journal article" date="2015" name="Nature">
        <title>rRNA introns, odd ribosomes, and small enigmatic genomes across a large radiation of phyla.</title>
        <authorList>
            <person name="Brown C.T."/>
            <person name="Hug L.A."/>
            <person name="Thomas B.C."/>
            <person name="Sharon I."/>
            <person name="Castelle C.J."/>
            <person name="Singh A."/>
            <person name="Wilkins M.J."/>
            <person name="Williams K.H."/>
            <person name="Banfield J.F."/>
        </authorList>
    </citation>
    <scope>NUCLEOTIDE SEQUENCE [LARGE SCALE GENOMIC DNA]</scope>
</reference>
<comment type="caution">
    <text evidence="2">The sequence shown here is derived from an EMBL/GenBank/DDBJ whole genome shotgun (WGS) entry which is preliminary data.</text>
</comment>
<dbReference type="EMBL" id="LCFA01000010">
    <property type="protein sequence ID" value="KKS82400.1"/>
    <property type="molecule type" value="Genomic_DNA"/>
</dbReference>
<feature type="domain" description="HD" evidence="1">
    <location>
        <begin position="39"/>
        <end position="138"/>
    </location>
</feature>
<protein>
    <recommendedName>
        <fullName evidence="1">HD domain-containing protein</fullName>
    </recommendedName>
</protein>
<dbReference type="Gene3D" id="1.10.3210.10">
    <property type="entry name" value="Hypothetical protein af1432"/>
    <property type="match status" value="1"/>
</dbReference>
<dbReference type="Proteomes" id="UP000034810">
    <property type="component" value="Unassembled WGS sequence"/>
</dbReference>
<dbReference type="SUPFAM" id="SSF109604">
    <property type="entry name" value="HD-domain/PDEase-like"/>
    <property type="match status" value="1"/>
</dbReference>